<dbReference type="SUPFAM" id="SSF54928">
    <property type="entry name" value="RNA-binding domain, RBD"/>
    <property type="match status" value="4"/>
</dbReference>
<dbReference type="InterPro" id="IPR035979">
    <property type="entry name" value="RBD_domain_sf"/>
</dbReference>
<dbReference type="CDD" id="cd12425">
    <property type="entry name" value="RRM4_PTBP1_like"/>
    <property type="match status" value="1"/>
</dbReference>
<dbReference type="RefSeq" id="XP_065657765.1">
    <property type="nucleotide sequence ID" value="XM_065801693.1"/>
</dbReference>
<dbReference type="Gene3D" id="3.30.70.330">
    <property type="match status" value="4"/>
</dbReference>
<keyword evidence="1" id="KW-0597">Phosphoprotein</keyword>
<feature type="domain" description="RRM" evidence="6">
    <location>
        <begin position="32"/>
        <end position="106"/>
    </location>
</feature>
<keyword evidence="2" id="KW-0677">Repeat</keyword>
<dbReference type="InterPro" id="IPR000504">
    <property type="entry name" value="RRM_dom"/>
</dbReference>
<keyword evidence="3 4" id="KW-0694">RNA-binding</keyword>
<dbReference type="Pfam" id="PF11835">
    <property type="entry name" value="RRM_8"/>
    <property type="match status" value="1"/>
</dbReference>
<dbReference type="PANTHER" id="PTHR15592">
    <property type="entry name" value="MATRIN 3/NUCLEAR PROTEIN 220-RELATED"/>
    <property type="match status" value="1"/>
</dbReference>
<name>A0ABM4C829_HYDVU</name>
<evidence type="ECO:0000313" key="11">
    <source>
        <dbReference type="RefSeq" id="XP_065657767.1"/>
    </source>
</evidence>
<feature type="domain" description="RRM" evidence="6">
    <location>
        <begin position="417"/>
        <end position="491"/>
    </location>
</feature>
<sequence>MNQSSIGNKRTYPDDSNDMDTKKSKQDQTPSKVIHIRQIPMDATEPEIKSLGLPFGEVTNMLLMRSKSQAFLELQDVDCAKTMINYYTYVSPTIRNQPVFLQFSQHQELRTNNQNNHRDSDRNGDSDSRPHGGCVLKVIVTNIIYPVTIDVLQQVFQRCGEIQKVVTFIRNDQFHALIQYSNSKEASAAKVLFDKQNIYNGCNTLHVEFSKMSELVVKFNNEKMRDFTKPDKSNYDNLNVQLQAMQAQMNPGMLPVPSSFPPQLFTQGFNFGGGFPNMMGSLSPNNNFNQNIGGGNRQVSVLLVSNLNENEISCDDLFILFGHYGDVLRVKILFNKKDTALIQFADAQQASTALQNLNNVTLFNNEMRVSRSKHDYVHMPKSDDEGKELTKDYSNSPLHRFKKPGSKNFQNIFAPIQSLHLSNIPESVTEDELQEMFAEYGTINNFRFFPKDRKMALIQMSTVEEALICLIKLHNRKLNESSHLRVSFAKNEMQ</sequence>
<dbReference type="InterPro" id="IPR021790">
    <property type="entry name" value="PTBP1-like_RRM2"/>
</dbReference>
<organism evidence="7 10">
    <name type="scientific">Hydra vulgaris</name>
    <name type="common">Hydra</name>
    <name type="synonym">Hydra attenuata</name>
    <dbReference type="NCBI Taxonomy" id="6087"/>
    <lineage>
        <taxon>Eukaryota</taxon>
        <taxon>Metazoa</taxon>
        <taxon>Cnidaria</taxon>
        <taxon>Hydrozoa</taxon>
        <taxon>Hydroidolina</taxon>
        <taxon>Anthoathecata</taxon>
        <taxon>Aplanulata</taxon>
        <taxon>Hydridae</taxon>
        <taxon>Hydra</taxon>
    </lineage>
</organism>
<evidence type="ECO:0000313" key="7">
    <source>
        <dbReference type="Proteomes" id="UP001652625"/>
    </source>
</evidence>
<feature type="region of interest" description="Disordered" evidence="5">
    <location>
        <begin position="1"/>
        <end position="31"/>
    </location>
</feature>
<dbReference type="PROSITE" id="PS50102">
    <property type="entry name" value="RRM"/>
    <property type="match status" value="4"/>
</dbReference>
<evidence type="ECO:0000256" key="2">
    <source>
        <dbReference type="ARBA" id="ARBA00022737"/>
    </source>
</evidence>
<evidence type="ECO:0000256" key="1">
    <source>
        <dbReference type="ARBA" id="ARBA00022553"/>
    </source>
</evidence>
<evidence type="ECO:0000313" key="9">
    <source>
        <dbReference type="RefSeq" id="XP_065657765.1"/>
    </source>
</evidence>
<evidence type="ECO:0000313" key="8">
    <source>
        <dbReference type="RefSeq" id="XP_065657764.1"/>
    </source>
</evidence>
<dbReference type="NCBIfam" id="TIGR01649">
    <property type="entry name" value="hnRNP-L_PTB"/>
    <property type="match status" value="1"/>
</dbReference>
<dbReference type="Proteomes" id="UP001652625">
    <property type="component" value="Chromosome 07"/>
</dbReference>
<dbReference type="RefSeq" id="XP_065657766.1">
    <property type="nucleotide sequence ID" value="XM_065801694.1"/>
</dbReference>
<gene>
    <name evidence="8 9 10 11" type="primary">LOC100207428</name>
</gene>
<proteinExistence type="predicted"/>
<feature type="region of interest" description="Disordered" evidence="5">
    <location>
        <begin position="110"/>
        <end position="129"/>
    </location>
</feature>
<evidence type="ECO:0000256" key="3">
    <source>
        <dbReference type="ARBA" id="ARBA00022884"/>
    </source>
</evidence>
<dbReference type="Pfam" id="PF00076">
    <property type="entry name" value="RRM_1"/>
    <property type="match status" value="1"/>
</dbReference>
<reference evidence="8 9" key="1">
    <citation type="submission" date="2025-05" db="UniProtKB">
        <authorList>
            <consortium name="RefSeq"/>
        </authorList>
    </citation>
    <scope>IDENTIFICATION</scope>
</reference>
<dbReference type="InterPro" id="IPR006536">
    <property type="entry name" value="HnRNP-L/PTB"/>
</dbReference>
<evidence type="ECO:0000313" key="10">
    <source>
        <dbReference type="RefSeq" id="XP_065657766.1"/>
    </source>
</evidence>
<evidence type="ECO:0000256" key="5">
    <source>
        <dbReference type="SAM" id="MobiDB-lite"/>
    </source>
</evidence>
<dbReference type="RefSeq" id="XP_065657764.1">
    <property type="nucleotide sequence ID" value="XM_065801692.1"/>
</dbReference>
<dbReference type="SMART" id="SM00360">
    <property type="entry name" value="RRM"/>
    <property type="match status" value="4"/>
</dbReference>
<evidence type="ECO:0000256" key="4">
    <source>
        <dbReference type="PROSITE-ProRule" id="PRU00176"/>
    </source>
</evidence>
<dbReference type="CDD" id="cd12423">
    <property type="entry name" value="RRM3_PTBP1_like"/>
    <property type="match status" value="1"/>
</dbReference>
<feature type="domain" description="RRM" evidence="6">
    <location>
        <begin position="300"/>
        <end position="374"/>
    </location>
</feature>
<dbReference type="RefSeq" id="XP_065657767.1">
    <property type="nucleotide sequence ID" value="XM_065801695.1"/>
</dbReference>
<protein>
    <submittedName>
        <fullName evidence="8 9">Polypyrimidine tract-binding protein 1</fullName>
    </submittedName>
</protein>
<feature type="domain" description="RRM" evidence="6">
    <location>
        <begin position="136"/>
        <end position="212"/>
    </location>
</feature>
<dbReference type="GeneID" id="100207428"/>
<accession>A0ABM4C829</accession>
<evidence type="ECO:0000259" key="6">
    <source>
        <dbReference type="PROSITE" id="PS50102"/>
    </source>
</evidence>
<feature type="compositionally biased region" description="Basic and acidic residues" evidence="5">
    <location>
        <begin position="116"/>
        <end position="129"/>
    </location>
</feature>
<dbReference type="InterPro" id="IPR012677">
    <property type="entry name" value="Nucleotide-bd_a/b_plait_sf"/>
</dbReference>
<keyword evidence="7" id="KW-1185">Reference proteome</keyword>
<dbReference type="Pfam" id="PF13893">
    <property type="entry name" value="RRM_5"/>
    <property type="match status" value="1"/>
</dbReference>